<name>A0A4P9VW78_9FUNG</name>
<dbReference type="AlphaFoldDB" id="A0A4P9VW78"/>
<dbReference type="PANTHER" id="PTHR45458">
    <property type="entry name" value="SHORT-CHAIN DEHYDROGENASE/REDUCTASE SDR"/>
    <property type="match status" value="1"/>
</dbReference>
<dbReference type="InterPro" id="IPR002347">
    <property type="entry name" value="SDR_fam"/>
</dbReference>
<dbReference type="InterPro" id="IPR052184">
    <property type="entry name" value="SDR_enzymes"/>
</dbReference>
<dbReference type="InterPro" id="IPR036291">
    <property type="entry name" value="NAD(P)-bd_dom_sf"/>
</dbReference>
<keyword evidence="2" id="KW-1185">Reference proteome</keyword>
<reference evidence="2" key="1">
    <citation type="journal article" date="2018" name="Nat. Microbiol.">
        <title>Leveraging single-cell genomics to expand the fungal tree of life.</title>
        <authorList>
            <person name="Ahrendt S.R."/>
            <person name="Quandt C.A."/>
            <person name="Ciobanu D."/>
            <person name="Clum A."/>
            <person name="Salamov A."/>
            <person name="Andreopoulos B."/>
            <person name="Cheng J.F."/>
            <person name="Woyke T."/>
            <person name="Pelin A."/>
            <person name="Henrissat B."/>
            <person name="Reynolds N.K."/>
            <person name="Benny G.L."/>
            <person name="Smith M.E."/>
            <person name="James T.Y."/>
            <person name="Grigoriev I.V."/>
        </authorList>
    </citation>
    <scope>NUCLEOTIDE SEQUENCE [LARGE SCALE GENOMIC DNA]</scope>
</reference>
<organism evidence="1 2">
    <name type="scientific">Blyttiomyces helicus</name>
    <dbReference type="NCBI Taxonomy" id="388810"/>
    <lineage>
        <taxon>Eukaryota</taxon>
        <taxon>Fungi</taxon>
        <taxon>Fungi incertae sedis</taxon>
        <taxon>Chytridiomycota</taxon>
        <taxon>Chytridiomycota incertae sedis</taxon>
        <taxon>Chytridiomycetes</taxon>
        <taxon>Chytridiomycetes incertae sedis</taxon>
        <taxon>Blyttiomyces</taxon>
    </lineage>
</organism>
<dbReference type="Proteomes" id="UP000269721">
    <property type="component" value="Unassembled WGS sequence"/>
</dbReference>
<evidence type="ECO:0000313" key="1">
    <source>
        <dbReference type="EMBL" id="RKO83402.1"/>
    </source>
</evidence>
<gene>
    <name evidence="1" type="ORF">BDK51DRAFT_15312</name>
</gene>
<dbReference type="PANTHER" id="PTHR45458:SF1">
    <property type="entry name" value="SHORT CHAIN DEHYDROGENASE"/>
    <property type="match status" value="1"/>
</dbReference>
<dbReference type="Gene3D" id="3.40.50.720">
    <property type="entry name" value="NAD(P)-binding Rossmann-like Domain"/>
    <property type="match status" value="1"/>
</dbReference>
<dbReference type="Pfam" id="PF00106">
    <property type="entry name" value="adh_short"/>
    <property type="match status" value="1"/>
</dbReference>
<evidence type="ECO:0000313" key="2">
    <source>
        <dbReference type="Proteomes" id="UP000269721"/>
    </source>
</evidence>
<accession>A0A4P9VW78</accession>
<sequence>FQTNTLGPIIATRALLPLLRRGTRKQVVAVSSQLGSIANTQTAGYADYRMSKAALNMALKLLSNELAPESFHVLILHPGHVATDMGGASAPVQVDDSVAGMLDVITSAAKPTTPSGAFMDWRGNALPW</sequence>
<protein>
    <submittedName>
        <fullName evidence="1">Uncharacterized protein</fullName>
    </submittedName>
</protein>
<proteinExistence type="predicted"/>
<dbReference type="OrthoDB" id="9876299at2759"/>
<feature type="non-terminal residue" evidence="1">
    <location>
        <position position="1"/>
    </location>
</feature>
<dbReference type="GO" id="GO:0016616">
    <property type="term" value="F:oxidoreductase activity, acting on the CH-OH group of donors, NAD or NADP as acceptor"/>
    <property type="evidence" value="ECO:0007669"/>
    <property type="project" value="TreeGrafter"/>
</dbReference>
<dbReference type="EMBL" id="ML001283">
    <property type="protein sequence ID" value="RKO83402.1"/>
    <property type="molecule type" value="Genomic_DNA"/>
</dbReference>
<dbReference type="SUPFAM" id="SSF51735">
    <property type="entry name" value="NAD(P)-binding Rossmann-fold domains"/>
    <property type="match status" value="1"/>
</dbReference>